<dbReference type="EMBL" id="JBHSWI010000001">
    <property type="protein sequence ID" value="MFC6647198.1"/>
    <property type="molecule type" value="Genomic_DNA"/>
</dbReference>
<comment type="caution">
    <text evidence="4">The sequence shown here is derived from an EMBL/GenBank/DDBJ whole genome shotgun (WGS) entry which is preliminary data.</text>
</comment>
<dbReference type="Proteomes" id="UP001596391">
    <property type="component" value="Unassembled WGS sequence"/>
</dbReference>
<dbReference type="InterPro" id="IPR011042">
    <property type="entry name" value="6-blade_b-propeller_TolB-like"/>
</dbReference>
<feature type="signal peptide" evidence="3">
    <location>
        <begin position="1"/>
        <end position="23"/>
    </location>
</feature>
<evidence type="ECO:0000313" key="5">
    <source>
        <dbReference type="Proteomes" id="UP001596391"/>
    </source>
</evidence>
<dbReference type="RefSeq" id="WP_263370891.1">
    <property type="nucleotide sequence ID" value="NZ_JAGSYD010000002.1"/>
</dbReference>
<feature type="chain" id="PRO_5045063621" evidence="3">
    <location>
        <begin position="24"/>
        <end position="367"/>
    </location>
</feature>
<dbReference type="InterPro" id="IPR017996">
    <property type="entry name" value="MRJP/yellow-related"/>
</dbReference>
<dbReference type="PANTHER" id="PTHR10009:SF18">
    <property type="entry name" value="PROTEIN YELLOW-LIKE PROTEIN"/>
    <property type="match status" value="1"/>
</dbReference>
<dbReference type="SUPFAM" id="SSF101898">
    <property type="entry name" value="NHL repeat"/>
    <property type="match status" value="1"/>
</dbReference>
<dbReference type="PANTHER" id="PTHR10009">
    <property type="entry name" value="PROTEIN YELLOW-RELATED"/>
    <property type="match status" value="1"/>
</dbReference>
<evidence type="ECO:0000256" key="1">
    <source>
        <dbReference type="ARBA" id="ARBA00004613"/>
    </source>
</evidence>
<gene>
    <name evidence="4" type="ORF">ACFQBQ_16800</name>
</gene>
<comment type="subcellular location">
    <subcellularLocation>
        <location evidence="1">Secreted</location>
    </subcellularLocation>
</comment>
<evidence type="ECO:0000313" key="4">
    <source>
        <dbReference type="EMBL" id="MFC6647198.1"/>
    </source>
</evidence>
<dbReference type="PROSITE" id="PS51257">
    <property type="entry name" value="PROKAR_LIPOPROTEIN"/>
    <property type="match status" value="1"/>
</dbReference>
<organism evidence="4 5">
    <name type="scientific">Granulicella cerasi</name>
    <dbReference type="NCBI Taxonomy" id="741063"/>
    <lineage>
        <taxon>Bacteria</taxon>
        <taxon>Pseudomonadati</taxon>
        <taxon>Acidobacteriota</taxon>
        <taxon>Terriglobia</taxon>
        <taxon>Terriglobales</taxon>
        <taxon>Acidobacteriaceae</taxon>
        <taxon>Granulicella</taxon>
    </lineage>
</organism>
<keyword evidence="2" id="KW-0964">Secreted</keyword>
<keyword evidence="3" id="KW-0732">Signal</keyword>
<evidence type="ECO:0000256" key="3">
    <source>
        <dbReference type="SAM" id="SignalP"/>
    </source>
</evidence>
<reference evidence="5" key="1">
    <citation type="journal article" date="2019" name="Int. J. Syst. Evol. Microbiol.">
        <title>The Global Catalogue of Microorganisms (GCM) 10K type strain sequencing project: providing services to taxonomists for standard genome sequencing and annotation.</title>
        <authorList>
            <consortium name="The Broad Institute Genomics Platform"/>
            <consortium name="The Broad Institute Genome Sequencing Center for Infectious Disease"/>
            <person name="Wu L."/>
            <person name="Ma J."/>
        </authorList>
    </citation>
    <scope>NUCLEOTIDE SEQUENCE [LARGE SCALE GENOMIC DNA]</scope>
    <source>
        <strain evidence="5">CGMCC 1.16026</strain>
    </source>
</reference>
<sequence length="367" mass="39483">MHKTSKLLITSLFMAASCTSALGQDQVNVQTAVASPFQMNGVAVAADGRMFVSLPRWSQPGSFSLGVVREDKVQPYPGGPWNSVSGDTANHFSSVNAVRVEPGHPETLWVVDQDTGKAGETKLVKIDIRTNVIERVYRLSASEAPAKSGLNDVRVVGEHAFLTESGTGAIIVIDLPTGRVRRLLSSSFKTKAQAKPALVADGHPIIDPSGKPVYVHADDIEVSPDKQWLYFGVPFGGPLWRVRIADLLNEQLDEKTLEAHVENCGPLMPAGGILMLGDGSTLVGDLLDHALARRQPSGQVEVLIKSPMMLWPDAMAVGPDGAVYEAQSQANTSPANNHGRNDTQPPFRILKFTLPKTYTTALNPLKP</sequence>
<evidence type="ECO:0000256" key="2">
    <source>
        <dbReference type="ARBA" id="ARBA00022525"/>
    </source>
</evidence>
<accession>A0ABW1ZG87</accession>
<proteinExistence type="predicted"/>
<keyword evidence="5" id="KW-1185">Reference proteome</keyword>
<protein>
    <submittedName>
        <fullName evidence="4">L-dopachrome tautomerase-related protein</fullName>
    </submittedName>
</protein>
<name>A0ABW1ZG87_9BACT</name>
<dbReference type="Gene3D" id="2.120.10.30">
    <property type="entry name" value="TolB, C-terminal domain"/>
    <property type="match status" value="1"/>
</dbReference>